<dbReference type="AlphaFoldDB" id="A0A6B3L335"/>
<evidence type="ECO:0000313" key="2">
    <source>
        <dbReference type="Proteomes" id="UP000475117"/>
    </source>
</evidence>
<proteinExistence type="predicted"/>
<organism evidence="1 2">
    <name type="scientific">Sulfuriroseicoccus oceanibius</name>
    <dbReference type="NCBI Taxonomy" id="2707525"/>
    <lineage>
        <taxon>Bacteria</taxon>
        <taxon>Pseudomonadati</taxon>
        <taxon>Verrucomicrobiota</taxon>
        <taxon>Verrucomicrobiia</taxon>
        <taxon>Verrucomicrobiales</taxon>
        <taxon>Verrucomicrobiaceae</taxon>
        <taxon>Sulfuriroseicoccus</taxon>
    </lineage>
</organism>
<evidence type="ECO:0000313" key="1">
    <source>
        <dbReference type="EMBL" id="QQL44202.1"/>
    </source>
</evidence>
<dbReference type="EMBL" id="CP066776">
    <property type="protein sequence ID" value="QQL44202.1"/>
    <property type="molecule type" value="Genomic_DNA"/>
</dbReference>
<keyword evidence="2" id="KW-1185">Reference proteome</keyword>
<dbReference type="Pfam" id="PF12441">
    <property type="entry name" value="CopG_antitoxin"/>
    <property type="match status" value="1"/>
</dbReference>
<dbReference type="RefSeq" id="WP_164362432.1">
    <property type="nucleotide sequence ID" value="NZ_CP066776.1"/>
</dbReference>
<accession>A0A6B3L335</accession>
<dbReference type="InterPro" id="IPR022148">
    <property type="entry name" value="CopG_antitoxin"/>
</dbReference>
<protein>
    <recommendedName>
        <fullName evidence="3">CopG antitoxin of type II toxin-antitoxin system</fullName>
    </recommendedName>
</protein>
<evidence type="ECO:0008006" key="3">
    <source>
        <dbReference type="Google" id="ProtNLM"/>
    </source>
</evidence>
<sequence length="93" mass="11195">MNAIQHWSEIPPFESEEDEAAFWENHTLDTKLIDSSVHRFDSKESTSITLRFDPRMLARIKRLARGRFLNYQSMIKQWLAERMEEELNKQDRP</sequence>
<reference evidence="1 2" key="1">
    <citation type="submission" date="2020-12" db="EMBL/GenBank/DDBJ databases">
        <title>Sulforoseuscoccus oceanibium gen. nov., sp. nov., a representative of the phylum Verrucomicrobia with special cytoplasmic membrane, and proposal of Sulforoseuscoccusaceae fam. nov.</title>
        <authorList>
            <person name="Xi F."/>
        </authorList>
    </citation>
    <scope>NUCLEOTIDE SEQUENCE [LARGE SCALE GENOMIC DNA]</scope>
    <source>
        <strain evidence="1 2">T37</strain>
    </source>
</reference>
<dbReference type="Proteomes" id="UP000475117">
    <property type="component" value="Chromosome"/>
</dbReference>
<name>A0A6B3L335_9BACT</name>
<dbReference type="KEGG" id="soa:G3M56_009880"/>
<gene>
    <name evidence="1" type="ORF">G3M56_009880</name>
</gene>